<gene>
    <name evidence="15" type="ORF">AB1Y20_018194</name>
</gene>
<sequence length="859" mass="92432">MADGKLIQSSLIDFYRAPPAAAAQSCLENAFPRETERSENLAHARQLQTEPSDGGIPLSPHPANEAERCEHLTQEQQQVVDSSDGFVVIEAGPGTGKTRTVTARMKHLIDSLDVLPEQVLALTFSRKAKDEMADRLGQSQLAARVHTFHSFCRLLLLEEGWAIGVPSDFKTLTEPASVSIVRALISGNAGHAGGDDGSDDESAGGTSCNANPQEVYKAILAAKRARALSSYRDGDGASASTHAPADSALEHYCEKYRAILEQMTPPALDFEDLLLKAYELLKLEWARERHASRYRYVLIDEFQDTCAIQCAIAAALASFHNNLMVVGDRNQCIYTWRNAERGNCAHAVLAAPLFLDHDSPLPPDPHGGSPLKLWTANADGARVQYHMYNDEADEVDGIASHLRQLLEQCQPEGNSLDDLRVSLHGLKASEIAVLTRTTRQLYAVEQALKRMGVPCRRQSESSGLSEGASKSTTAKDARTVRSLCALLQLPLDAGDMGLIQSESDSTEVFLDACRLFGGLGEKTGRAYLSAAAALRLPLLRLVTQSARGNTPPPLKPPAGRQAEGLRRMARVHEEMAAAMGCGAARIAPAVRVAVDALRELQPPSDHASARGGLRGRASARLDARRHGKLQESGAAQTAGGKKPAAAVWLSTIHRAKGLEWRVVWIPGVEDGNFPLSTSLRLAGLGGKAEERCTLHVPLFLRARRSASNAKAQAELLREEQRLLYVAVTRARQALIFSRAITRNGSASAPSPFVRALPVSSCVPLALLSDEISLAVDPYSFTLSMSNPQHDDDELERRSRPRSNNPSRASASHACGTTHGTRPPCAGFRSAGQLFAEAVNAATVAAASATQIECFEADGA</sequence>
<feature type="binding site" evidence="11">
    <location>
        <begin position="91"/>
        <end position="98"/>
    </location>
    <ligand>
        <name>ATP</name>
        <dbReference type="ChEBI" id="CHEBI:30616"/>
    </ligand>
</feature>
<evidence type="ECO:0000259" key="14">
    <source>
        <dbReference type="PROSITE" id="PS51217"/>
    </source>
</evidence>
<evidence type="ECO:0000256" key="1">
    <source>
        <dbReference type="ARBA" id="ARBA00009922"/>
    </source>
</evidence>
<evidence type="ECO:0000259" key="13">
    <source>
        <dbReference type="PROSITE" id="PS51198"/>
    </source>
</evidence>
<keyword evidence="4 11" id="KW-0347">Helicase</keyword>
<feature type="compositionally biased region" description="Low complexity" evidence="12">
    <location>
        <begin position="801"/>
        <end position="811"/>
    </location>
</feature>
<keyword evidence="2 11" id="KW-0547">Nucleotide-binding</keyword>
<organism evidence="15 16">
    <name type="scientific">Prymnesium parvum</name>
    <name type="common">Toxic golden alga</name>
    <dbReference type="NCBI Taxonomy" id="97485"/>
    <lineage>
        <taxon>Eukaryota</taxon>
        <taxon>Haptista</taxon>
        <taxon>Haptophyta</taxon>
        <taxon>Prymnesiophyceae</taxon>
        <taxon>Prymnesiales</taxon>
        <taxon>Prymnesiaceae</taxon>
        <taxon>Prymnesium</taxon>
    </lineage>
</organism>
<name>A0AB34JQ80_PRYPA</name>
<dbReference type="InterPro" id="IPR000212">
    <property type="entry name" value="DNA_helicase_UvrD/REP"/>
</dbReference>
<dbReference type="GO" id="GO:0003677">
    <property type="term" value="F:DNA binding"/>
    <property type="evidence" value="ECO:0007669"/>
    <property type="project" value="UniProtKB-KW"/>
</dbReference>
<evidence type="ECO:0000256" key="6">
    <source>
        <dbReference type="ARBA" id="ARBA00023125"/>
    </source>
</evidence>
<feature type="region of interest" description="Disordered" evidence="12">
    <location>
        <begin position="46"/>
        <end position="65"/>
    </location>
</feature>
<evidence type="ECO:0000256" key="9">
    <source>
        <dbReference type="ARBA" id="ARBA00034808"/>
    </source>
</evidence>
<dbReference type="PANTHER" id="PTHR11070">
    <property type="entry name" value="UVRD / RECB / PCRA DNA HELICASE FAMILY MEMBER"/>
    <property type="match status" value="1"/>
</dbReference>
<evidence type="ECO:0000256" key="11">
    <source>
        <dbReference type="PROSITE-ProRule" id="PRU00560"/>
    </source>
</evidence>
<dbReference type="Gene3D" id="1.10.10.160">
    <property type="match status" value="1"/>
</dbReference>
<dbReference type="InterPro" id="IPR014016">
    <property type="entry name" value="UvrD-like_ATP-bd"/>
</dbReference>
<comment type="caution">
    <text evidence="15">The sequence shown here is derived from an EMBL/GenBank/DDBJ whole genome shotgun (WGS) entry which is preliminary data.</text>
</comment>
<evidence type="ECO:0000313" key="16">
    <source>
        <dbReference type="Proteomes" id="UP001515480"/>
    </source>
</evidence>
<accession>A0AB34JQ80</accession>
<evidence type="ECO:0000256" key="7">
    <source>
        <dbReference type="ARBA" id="ARBA00023235"/>
    </source>
</evidence>
<dbReference type="GO" id="GO:0043138">
    <property type="term" value="F:3'-5' DNA helicase activity"/>
    <property type="evidence" value="ECO:0007669"/>
    <property type="project" value="UniProtKB-EC"/>
</dbReference>
<dbReference type="InterPro" id="IPR014017">
    <property type="entry name" value="DNA_helicase_UvrD-like_C"/>
</dbReference>
<keyword evidence="5 11" id="KW-0067">ATP-binding</keyword>
<dbReference type="Pfam" id="PF00580">
    <property type="entry name" value="UvrD-helicase"/>
    <property type="match status" value="1"/>
</dbReference>
<evidence type="ECO:0000256" key="12">
    <source>
        <dbReference type="SAM" id="MobiDB-lite"/>
    </source>
</evidence>
<evidence type="ECO:0000256" key="10">
    <source>
        <dbReference type="ARBA" id="ARBA00048988"/>
    </source>
</evidence>
<evidence type="ECO:0000256" key="2">
    <source>
        <dbReference type="ARBA" id="ARBA00022741"/>
    </source>
</evidence>
<keyword evidence="7" id="KW-0413">Isomerase</keyword>
<proteinExistence type="inferred from homology"/>
<dbReference type="PROSITE" id="PS51198">
    <property type="entry name" value="UVRD_HELICASE_ATP_BIND"/>
    <property type="match status" value="1"/>
</dbReference>
<evidence type="ECO:0000256" key="3">
    <source>
        <dbReference type="ARBA" id="ARBA00022801"/>
    </source>
</evidence>
<evidence type="ECO:0000256" key="4">
    <source>
        <dbReference type="ARBA" id="ARBA00022806"/>
    </source>
</evidence>
<keyword evidence="3 11" id="KW-0378">Hydrolase</keyword>
<dbReference type="Pfam" id="PF13361">
    <property type="entry name" value="UvrD_C"/>
    <property type="match status" value="1"/>
</dbReference>
<dbReference type="CDD" id="cd17932">
    <property type="entry name" value="DEXQc_UvrD"/>
    <property type="match status" value="1"/>
</dbReference>
<evidence type="ECO:0000313" key="15">
    <source>
        <dbReference type="EMBL" id="KAL1523243.1"/>
    </source>
</evidence>
<comment type="catalytic activity">
    <reaction evidence="10">
        <text>ATP + H2O = ADP + phosphate + H(+)</text>
        <dbReference type="Rhea" id="RHEA:13065"/>
        <dbReference type="ChEBI" id="CHEBI:15377"/>
        <dbReference type="ChEBI" id="CHEBI:15378"/>
        <dbReference type="ChEBI" id="CHEBI:30616"/>
        <dbReference type="ChEBI" id="CHEBI:43474"/>
        <dbReference type="ChEBI" id="CHEBI:456216"/>
        <dbReference type="EC" id="5.6.2.4"/>
    </reaction>
</comment>
<dbReference type="InterPro" id="IPR013986">
    <property type="entry name" value="DExx_box_DNA_helicase_dom_sf"/>
</dbReference>
<evidence type="ECO:0000256" key="5">
    <source>
        <dbReference type="ARBA" id="ARBA00022840"/>
    </source>
</evidence>
<dbReference type="SUPFAM" id="SSF52540">
    <property type="entry name" value="P-loop containing nucleoside triphosphate hydrolases"/>
    <property type="match status" value="1"/>
</dbReference>
<feature type="domain" description="UvrD-like helicase ATP-binding" evidence="13">
    <location>
        <begin position="70"/>
        <end position="380"/>
    </location>
</feature>
<dbReference type="Gene3D" id="3.40.50.300">
    <property type="entry name" value="P-loop containing nucleotide triphosphate hydrolases"/>
    <property type="match status" value="3"/>
</dbReference>
<feature type="domain" description="UvrD-like helicase C-terminal" evidence="14">
    <location>
        <begin position="352"/>
        <end position="657"/>
    </location>
</feature>
<feature type="region of interest" description="Disordered" evidence="12">
    <location>
        <begin position="784"/>
        <end position="817"/>
    </location>
</feature>
<dbReference type="PANTHER" id="PTHR11070:SF2">
    <property type="entry name" value="ATP-DEPENDENT DNA HELICASE SRS2"/>
    <property type="match status" value="1"/>
</dbReference>
<reference evidence="15 16" key="1">
    <citation type="journal article" date="2024" name="Science">
        <title>Giant polyketide synthase enzymes in the biosynthesis of giant marine polyether toxins.</title>
        <authorList>
            <person name="Fallon T.R."/>
            <person name="Shende V.V."/>
            <person name="Wierzbicki I.H."/>
            <person name="Pendleton A.L."/>
            <person name="Watervoot N.F."/>
            <person name="Auber R.P."/>
            <person name="Gonzalez D.J."/>
            <person name="Wisecaver J.H."/>
            <person name="Moore B.S."/>
        </authorList>
    </citation>
    <scope>NUCLEOTIDE SEQUENCE [LARGE SCALE GENOMIC DNA]</scope>
    <source>
        <strain evidence="15 16">12B1</strain>
    </source>
</reference>
<comment type="similarity">
    <text evidence="1">Belongs to the helicase family. UvrD subfamily.</text>
</comment>
<dbReference type="InterPro" id="IPR027417">
    <property type="entry name" value="P-loop_NTPase"/>
</dbReference>
<protein>
    <recommendedName>
        <fullName evidence="9">DNA 3'-5' helicase</fullName>
        <ecNumber evidence="9">5.6.2.4</ecNumber>
    </recommendedName>
</protein>
<keyword evidence="16" id="KW-1185">Reference proteome</keyword>
<dbReference type="EC" id="5.6.2.4" evidence="9"/>
<dbReference type="GO" id="GO:0000725">
    <property type="term" value="P:recombinational repair"/>
    <property type="evidence" value="ECO:0007669"/>
    <property type="project" value="TreeGrafter"/>
</dbReference>
<dbReference type="GO" id="GO:0005524">
    <property type="term" value="F:ATP binding"/>
    <property type="evidence" value="ECO:0007669"/>
    <property type="project" value="UniProtKB-UniRule"/>
</dbReference>
<keyword evidence="6" id="KW-0238">DNA-binding</keyword>
<evidence type="ECO:0000256" key="8">
    <source>
        <dbReference type="ARBA" id="ARBA00034617"/>
    </source>
</evidence>
<dbReference type="AlphaFoldDB" id="A0AB34JQ80"/>
<comment type="catalytic activity">
    <reaction evidence="8">
        <text>Couples ATP hydrolysis with the unwinding of duplex DNA by translocating in the 3'-5' direction.</text>
        <dbReference type="EC" id="5.6.2.4"/>
    </reaction>
</comment>
<dbReference type="Proteomes" id="UP001515480">
    <property type="component" value="Unassembled WGS sequence"/>
</dbReference>
<dbReference type="GO" id="GO:0016787">
    <property type="term" value="F:hydrolase activity"/>
    <property type="evidence" value="ECO:0007669"/>
    <property type="project" value="UniProtKB-UniRule"/>
</dbReference>
<dbReference type="PROSITE" id="PS51217">
    <property type="entry name" value="UVRD_HELICASE_CTER"/>
    <property type="match status" value="1"/>
</dbReference>
<dbReference type="EMBL" id="JBGBPQ010000006">
    <property type="protein sequence ID" value="KAL1523243.1"/>
    <property type="molecule type" value="Genomic_DNA"/>
</dbReference>